<keyword evidence="5" id="KW-0808">Transferase</keyword>
<evidence type="ECO:0000256" key="3">
    <source>
        <dbReference type="PROSITE-ProRule" id="PRU00703"/>
    </source>
</evidence>
<dbReference type="PROSITE" id="PS51371">
    <property type="entry name" value="CBS"/>
    <property type="match status" value="4"/>
</dbReference>
<dbReference type="EMBL" id="BEXT01000001">
    <property type="protein sequence ID" value="GBC62053.1"/>
    <property type="molecule type" value="Genomic_DNA"/>
</dbReference>
<feature type="domain" description="CBS" evidence="4">
    <location>
        <begin position="123"/>
        <end position="179"/>
    </location>
</feature>
<dbReference type="Pfam" id="PF02641">
    <property type="entry name" value="DUF190"/>
    <property type="match status" value="1"/>
</dbReference>
<name>A0A401FYM9_9BACT</name>
<feature type="domain" description="CBS" evidence="4">
    <location>
        <begin position="206"/>
        <end position="262"/>
    </location>
</feature>
<dbReference type="GO" id="GO:0016301">
    <property type="term" value="F:kinase activity"/>
    <property type="evidence" value="ECO:0007669"/>
    <property type="project" value="UniProtKB-KW"/>
</dbReference>
<reference evidence="6" key="1">
    <citation type="submission" date="2017-11" db="EMBL/GenBank/DDBJ databases">
        <authorList>
            <person name="Watanabe M."/>
            <person name="Kojima H."/>
        </authorList>
    </citation>
    <scope>NUCLEOTIDE SEQUENCE [LARGE SCALE GENOMIC DNA]</scope>
    <source>
        <strain evidence="6">Tokyo 01</strain>
    </source>
</reference>
<evidence type="ECO:0000313" key="5">
    <source>
        <dbReference type="EMBL" id="GBC62053.1"/>
    </source>
</evidence>
<sequence length="427" mass="47485">MTLRYSVIEIYTSEEVRCKKQVVHEAVIEYVRGLKIAARCMVVRGTDACYENGEVVTQQVMNLSYNMPVRIEIILPSAELARTLPALEEMVCEGLVGVRELSVICHKTRKRLFPRQIRVRDVMTPSPQTVTESTPADAVVRLLLSSNFTGLPVVDAGNRPVGIISQGDLLYRAKMPMRLGLLAKSGPEDLAAVLESLSGLTAAEIMTRPDIHIQEQELLTGAVALMLEKGVKRLPVVDAWGRLTGVLSRMDIFQTIARESPDWDAIRQRNVRVGNLHFVSDIMRRDTQTVQPGTSVEEVIRVIDSDDIQRVAVVDEKGCFQGLISDGDLLSAFSGDEPGMLAFLTRLIPFAEKKKRQAELSRKLRGKTAAEVMRTDRITVREDTRIDEAIALMTEKELKRLTVVDADGKFKGLISRDALLRAGFSES</sequence>
<evidence type="ECO:0000256" key="2">
    <source>
        <dbReference type="ARBA" id="ARBA00023122"/>
    </source>
</evidence>
<dbReference type="InterPro" id="IPR011322">
    <property type="entry name" value="N-reg_PII-like_a/b"/>
</dbReference>
<dbReference type="AlphaFoldDB" id="A0A401FYM9"/>
<dbReference type="Gene3D" id="3.30.70.120">
    <property type="match status" value="1"/>
</dbReference>
<dbReference type="CDD" id="cd04586">
    <property type="entry name" value="CBS_pair_BON_assoc"/>
    <property type="match status" value="1"/>
</dbReference>
<comment type="similarity">
    <text evidence="1">Belongs to the UPF0166 family.</text>
</comment>
<evidence type="ECO:0000256" key="1">
    <source>
        <dbReference type="ARBA" id="ARBA00010554"/>
    </source>
</evidence>
<evidence type="ECO:0000259" key="4">
    <source>
        <dbReference type="PROSITE" id="PS51371"/>
    </source>
</evidence>
<dbReference type="SMART" id="SM00116">
    <property type="entry name" value="CBS"/>
    <property type="match status" value="4"/>
</dbReference>
<accession>A0A401FYM9</accession>
<evidence type="ECO:0000313" key="6">
    <source>
        <dbReference type="Proteomes" id="UP000288096"/>
    </source>
</evidence>
<dbReference type="SUPFAM" id="SSF54631">
    <property type="entry name" value="CBS-domain pair"/>
    <property type="match status" value="2"/>
</dbReference>
<dbReference type="PANTHER" id="PTHR43080">
    <property type="entry name" value="CBS DOMAIN-CONTAINING PROTEIN CBSX3, MITOCHONDRIAL"/>
    <property type="match status" value="1"/>
</dbReference>
<reference evidence="6" key="2">
    <citation type="submission" date="2019-01" db="EMBL/GenBank/DDBJ databases">
        <title>Genome sequence of Desulfonema ishimotonii strain Tokyo 01.</title>
        <authorList>
            <person name="Fukui M."/>
        </authorList>
    </citation>
    <scope>NUCLEOTIDE SEQUENCE [LARGE SCALE GENOMIC DNA]</scope>
    <source>
        <strain evidence="6">Tokyo 01</strain>
    </source>
</reference>
<feature type="domain" description="CBS" evidence="4">
    <location>
        <begin position="283"/>
        <end position="343"/>
    </location>
</feature>
<dbReference type="InterPro" id="IPR000644">
    <property type="entry name" value="CBS_dom"/>
</dbReference>
<feature type="domain" description="CBS" evidence="4">
    <location>
        <begin position="373"/>
        <end position="427"/>
    </location>
</feature>
<keyword evidence="5" id="KW-0418">Kinase</keyword>
<dbReference type="PANTHER" id="PTHR43080:SF2">
    <property type="entry name" value="CBS DOMAIN-CONTAINING PROTEIN"/>
    <property type="match status" value="1"/>
</dbReference>
<dbReference type="InterPro" id="IPR003793">
    <property type="entry name" value="UPF0166"/>
</dbReference>
<dbReference type="OrthoDB" id="9795599at2"/>
<keyword evidence="6" id="KW-1185">Reference proteome</keyword>
<dbReference type="InterPro" id="IPR015867">
    <property type="entry name" value="N-reg_PII/ATP_PRibTrfase_C"/>
</dbReference>
<dbReference type="Gene3D" id="3.10.580.10">
    <property type="entry name" value="CBS-domain"/>
    <property type="match status" value="2"/>
</dbReference>
<keyword evidence="2 3" id="KW-0129">CBS domain</keyword>
<protein>
    <submittedName>
        <fullName evidence="5">Histidine kinase</fullName>
    </submittedName>
</protein>
<dbReference type="RefSeq" id="WP_124329263.1">
    <property type="nucleotide sequence ID" value="NZ_BEXT01000001.1"/>
</dbReference>
<proteinExistence type="inferred from homology"/>
<dbReference type="InterPro" id="IPR051257">
    <property type="entry name" value="Diverse_CBS-Domain"/>
</dbReference>
<dbReference type="SUPFAM" id="SSF54913">
    <property type="entry name" value="GlnB-like"/>
    <property type="match status" value="1"/>
</dbReference>
<dbReference type="Proteomes" id="UP000288096">
    <property type="component" value="Unassembled WGS sequence"/>
</dbReference>
<gene>
    <name evidence="5" type="ORF">DENIS_3016</name>
</gene>
<organism evidence="5 6">
    <name type="scientific">Desulfonema ishimotonii</name>
    <dbReference type="NCBI Taxonomy" id="45657"/>
    <lineage>
        <taxon>Bacteria</taxon>
        <taxon>Pseudomonadati</taxon>
        <taxon>Thermodesulfobacteriota</taxon>
        <taxon>Desulfobacteria</taxon>
        <taxon>Desulfobacterales</taxon>
        <taxon>Desulfococcaceae</taxon>
        <taxon>Desulfonema</taxon>
    </lineage>
</organism>
<comment type="caution">
    <text evidence="5">The sequence shown here is derived from an EMBL/GenBank/DDBJ whole genome shotgun (WGS) entry which is preliminary data.</text>
</comment>
<dbReference type="Pfam" id="PF00571">
    <property type="entry name" value="CBS"/>
    <property type="match status" value="4"/>
</dbReference>
<dbReference type="InterPro" id="IPR046342">
    <property type="entry name" value="CBS_dom_sf"/>
</dbReference>